<dbReference type="KEGG" id="cqu:CpipJ_CPIJ003317"/>
<evidence type="ECO:0000313" key="3">
    <source>
        <dbReference type="EnsemblMetazoa" id="CPIJ003317-PA"/>
    </source>
</evidence>
<dbReference type="EnsemblMetazoa" id="CPIJ003317-RA">
    <property type="protein sequence ID" value="CPIJ003317-PA"/>
    <property type="gene ID" value="CPIJ003317"/>
</dbReference>
<protein>
    <submittedName>
        <fullName evidence="2 3">Uncharacterized protein</fullName>
    </submittedName>
</protein>
<gene>
    <name evidence="3" type="primary">6034770</name>
    <name evidence="2" type="ORF">CpipJ_CPIJ003317</name>
</gene>
<reference evidence="2" key="1">
    <citation type="submission" date="2007-03" db="EMBL/GenBank/DDBJ databases">
        <title>Annotation of Culex pipiens quinquefasciatus.</title>
        <authorList>
            <consortium name="The Broad Institute Genome Sequencing Platform"/>
            <person name="Atkinson P.W."/>
            <person name="Hemingway J."/>
            <person name="Christensen B.M."/>
            <person name="Higgs S."/>
            <person name="Kodira C."/>
            <person name="Hannick L."/>
            <person name="Megy K."/>
            <person name="O'Leary S."/>
            <person name="Pearson M."/>
            <person name="Haas B.J."/>
            <person name="Mauceli E."/>
            <person name="Wortman J.R."/>
            <person name="Lee N.H."/>
            <person name="Guigo R."/>
            <person name="Stanke M."/>
            <person name="Alvarado L."/>
            <person name="Amedeo P."/>
            <person name="Antoine C.H."/>
            <person name="Arensburger P."/>
            <person name="Bidwell S.L."/>
            <person name="Crawford M."/>
            <person name="Camaro F."/>
            <person name="Devon K."/>
            <person name="Engels R."/>
            <person name="Hammond M."/>
            <person name="Howarth C."/>
            <person name="Koehrsen M."/>
            <person name="Lawson D."/>
            <person name="Montgomery P."/>
            <person name="Nene V."/>
            <person name="Nusbaum C."/>
            <person name="Puiu D."/>
            <person name="Romero-Severson J."/>
            <person name="Severson D.W."/>
            <person name="Shumway M."/>
            <person name="Sisk P."/>
            <person name="Stolte C."/>
            <person name="Zeng Q."/>
            <person name="Eisenstadt E."/>
            <person name="Fraser-Liggett C."/>
            <person name="Strausberg R."/>
            <person name="Galagan J."/>
            <person name="Birren B."/>
            <person name="Collins F.H."/>
        </authorList>
    </citation>
    <scope>NUCLEOTIDE SEQUENCE [LARGE SCALE GENOMIC DNA]</scope>
    <source>
        <strain evidence="2">JHB</strain>
    </source>
</reference>
<dbReference type="VEuPathDB" id="VectorBase:CQUJHB003286"/>
<name>B0W8K9_CULQU</name>
<dbReference type="EMBL" id="DS231859">
    <property type="protein sequence ID" value="EDS39059.1"/>
    <property type="molecule type" value="Genomic_DNA"/>
</dbReference>
<dbReference type="OrthoDB" id="6159439at2759"/>
<dbReference type="VEuPathDB" id="VectorBase:CPIJ003317"/>
<accession>B0W8K9</accession>
<dbReference type="HOGENOM" id="CLU_1742358_0_0_1"/>
<feature type="compositionally biased region" description="Polar residues" evidence="1">
    <location>
        <begin position="60"/>
        <end position="70"/>
    </location>
</feature>
<proteinExistence type="predicted"/>
<feature type="compositionally biased region" description="Low complexity" evidence="1">
    <location>
        <begin position="42"/>
        <end position="59"/>
    </location>
</feature>
<dbReference type="AlphaFoldDB" id="B0W8K9"/>
<evidence type="ECO:0000256" key="1">
    <source>
        <dbReference type="SAM" id="MobiDB-lite"/>
    </source>
</evidence>
<evidence type="ECO:0000313" key="4">
    <source>
        <dbReference type="Proteomes" id="UP000002320"/>
    </source>
</evidence>
<sequence length="150" mass="16543">MGSSKRKSSFRIDDILHQQAEQQQMLFHHQQQLQSNVLKQLSEASHSASSSTPSSTSTEYYNAQSKSPSESPVPIPSGPTSPKKPTALYPNLMDLQKSNFPLHLQFGMPAFNPALNPAALNAAYLEHYANVLQKGAMKSRNNANPLRLHS</sequence>
<keyword evidence="4" id="KW-1185">Reference proteome</keyword>
<feature type="region of interest" description="Disordered" evidence="1">
    <location>
        <begin position="37"/>
        <end position="88"/>
    </location>
</feature>
<organism>
    <name type="scientific">Culex quinquefasciatus</name>
    <name type="common">Southern house mosquito</name>
    <name type="synonym">Culex pungens</name>
    <dbReference type="NCBI Taxonomy" id="7176"/>
    <lineage>
        <taxon>Eukaryota</taxon>
        <taxon>Metazoa</taxon>
        <taxon>Ecdysozoa</taxon>
        <taxon>Arthropoda</taxon>
        <taxon>Hexapoda</taxon>
        <taxon>Insecta</taxon>
        <taxon>Pterygota</taxon>
        <taxon>Neoptera</taxon>
        <taxon>Endopterygota</taxon>
        <taxon>Diptera</taxon>
        <taxon>Nematocera</taxon>
        <taxon>Culicoidea</taxon>
        <taxon>Culicidae</taxon>
        <taxon>Culicinae</taxon>
        <taxon>Culicini</taxon>
        <taxon>Culex</taxon>
        <taxon>Culex</taxon>
    </lineage>
</organism>
<dbReference type="InParanoid" id="B0W8K9"/>
<dbReference type="STRING" id="7176.B0W8K9"/>
<dbReference type="Proteomes" id="UP000002320">
    <property type="component" value="Unassembled WGS sequence"/>
</dbReference>
<reference evidence="3" key="2">
    <citation type="submission" date="2021-02" db="UniProtKB">
        <authorList>
            <consortium name="EnsemblMetazoa"/>
        </authorList>
    </citation>
    <scope>IDENTIFICATION</scope>
    <source>
        <strain evidence="3">JHB</strain>
    </source>
</reference>
<evidence type="ECO:0000313" key="2">
    <source>
        <dbReference type="EMBL" id="EDS39059.1"/>
    </source>
</evidence>